<organism evidence="3">
    <name type="scientific">uncultured Thermomicrobiales bacterium</name>
    <dbReference type="NCBI Taxonomy" id="1645740"/>
    <lineage>
        <taxon>Bacteria</taxon>
        <taxon>Pseudomonadati</taxon>
        <taxon>Thermomicrobiota</taxon>
        <taxon>Thermomicrobia</taxon>
        <taxon>Thermomicrobiales</taxon>
        <taxon>environmental samples</taxon>
    </lineage>
</organism>
<feature type="compositionally biased region" description="Basic and acidic residues" evidence="1">
    <location>
        <begin position="1"/>
        <end position="13"/>
    </location>
</feature>
<evidence type="ECO:0000313" key="3">
    <source>
        <dbReference type="EMBL" id="CAA9550061.1"/>
    </source>
</evidence>
<reference evidence="3" key="1">
    <citation type="submission" date="2020-02" db="EMBL/GenBank/DDBJ databases">
        <authorList>
            <person name="Meier V. D."/>
        </authorList>
    </citation>
    <scope>NUCLEOTIDE SEQUENCE</scope>
    <source>
        <strain evidence="3">AVDCRST_MAG33</strain>
    </source>
</reference>
<keyword evidence="2" id="KW-0812">Transmembrane</keyword>
<gene>
    <name evidence="3" type="ORF">AVDCRST_MAG33-814</name>
</gene>
<dbReference type="EMBL" id="CADCWK010000069">
    <property type="protein sequence ID" value="CAA9550061.1"/>
    <property type="molecule type" value="Genomic_DNA"/>
</dbReference>
<proteinExistence type="predicted"/>
<feature type="region of interest" description="Disordered" evidence="1">
    <location>
        <begin position="246"/>
        <end position="279"/>
    </location>
</feature>
<dbReference type="AlphaFoldDB" id="A0A6J4UI03"/>
<name>A0A6J4UI03_9BACT</name>
<keyword evidence="2" id="KW-0472">Membrane</keyword>
<evidence type="ECO:0000256" key="1">
    <source>
        <dbReference type="SAM" id="MobiDB-lite"/>
    </source>
</evidence>
<accession>A0A6J4UI03</accession>
<evidence type="ECO:0008006" key="4">
    <source>
        <dbReference type="Google" id="ProtNLM"/>
    </source>
</evidence>
<protein>
    <recommendedName>
        <fullName evidence="4">5-bromo-4-chloroindolyl phosphate hydrolysis protein</fullName>
    </recommendedName>
</protein>
<sequence length="279" mass="31172">MWGQDSSEREPGRPRGSASGGGLAAVPKWFWLVLAAILIVAAIRFLNVPFFLLFFLFIFGSNHMGGWFRREFGSSDVRRSDETARRADAEPTIRWGEAGAATRRSPVDDVPDPELRDALASGREQAARMRRSLGGINDREVRLRVTNLVDDADRILGSLRDRGDVILAQTFNDRYLAPASTILTRYARLVSRDLTTARPVLDRVENHDLPLLQKRYSEFYEQVHRGDLIDLEVASEMLAFELDAPVNGAPSLSEPDPADATEPPVRWRSTDAVAGRERA</sequence>
<evidence type="ECO:0000256" key="2">
    <source>
        <dbReference type="SAM" id="Phobius"/>
    </source>
</evidence>
<feature type="transmembrane region" description="Helical" evidence="2">
    <location>
        <begin position="29"/>
        <end position="60"/>
    </location>
</feature>
<feature type="region of interest" description="Disordered" evidence="1">
    <location>
        <begin position="1"/>
        <end position="21"/>
    </location>
</feature>
<keyword evidence="2" id="KW-1133">Transmembrane helix</keyword>